<reference evidence="4" key="1">
    <citation type="journal article" date="2014" name="Nat. Genet.">
        <title>A reference genome for common bean and genome-wide analysis of dual domestications.</title>
        <authorList>
            <person name="Schmutz J."/>
            <person name="McClean P.E."/>
            <person name="Mamidi S."/>
            <person name="Wu G.A."/>
            <person name="Cannon S.B."/>
            <person name="Grimwood J."/>
            <person name="Jenkins J."/>
            <person name="Shu S."/>
            <person name="Song Q."/>
            <person name="Chavarro C."/>
            <person name="Torres-Torres M."/>
            <person name="Geffroy V."/>
            <person name="Moghaddam S.M."/>
            <person name="Gao D."/>
            <person name="Abernathy B."/>
            <person name="Barry K."/>
            <person name="Blair M."/>
            <person name="Brick M.A."/>
            <person name="Chovatia M."/>
            <person name="Gepts P."/>
            <person name="Goodstein D.M."/>
            <person name="Gonzales M."/>
            <person name="Hellsten U."/>
            <person name="Hyten D.L."/>
            <person name="Jia G."/>
            <person name="Kelly J.D."/>
            <person name="Kudrna D."/>
            <person name="Lee R."/>
            <person name="Richard M.M."/>
            <person name="Miklas P.N."/>
            <person name="Osorno J.M."/>
            <person name="Rodrigues J."/>
            <person name="Thareau V."/>
            <person name="Urrea C.A."/>
            <person name="Wang M."/>
            <person name="Yu Y."/>
            <person name="Zhang M."/>
            <person name="Wing R.A."/>
            <person name="Cregan P.B."/>
            <person name="Rokhsar D.S."/>
            <person name="Jackson S.A."/>
        </authorList>
    </citation>
    <scope>NUCLEOTIDE SEQUENCE [LARGE SCALE GENOMIC DNA]</scope>
    <source>
        <strain evidence="4">cv. G19833</strain>
    </source>
</reference>
<dbReference type="STRING" id="3885.V7CU83"/>
<dbReference type="PROSITE" id="PS00018">
    <property type="entry name" value="EF_HAND_1"/>
    <property type="match status" value="1"/>
</dbReference>
<evidence type="ECO:0000313" key="3">
    <source>
        <dbReference type="EMBL" id="ESW32840.1"/>
    </source>
</evidence>
<dbReference type="SUPFAM" id="SSF47473">
    <property type="entry name" value="EF-hand"/>
    <property type="match status" value="1"/>
</dbReference>
<gene>
    <name evidence="3" type="ORF">PHAVU_001G021700g</name>
</gene>
<dbReference type="Proteomes" id="UP000000226">
    <property type="component" value="Chromosome 1"/>
</dbReference>
<accession>V7CU83</accession>
<dbReference type="SMR" id="V7CU83"/>
<dbReference type="Gramene" id="ESW32840">
    <property type="protein sequence ID" value="ESW32840"/>
    <property type="gene ID" value="PHAVU_001G021700g"/>
</dbReference>
<sequence>MPVMLPRNQPRKALPASSAMHKKNIPEKLQKIMETLRNRDGFYNKSELKNALKELGAYFPGWRAHRAFGKADDNNDGLISGEEIDTLLEYLTSCGFGK</sequence>
<dbReference type="AlphaFoldDB" id="V7CU83"/>
<evidence type="ECO:0008006" key="5">
    <source>
        <dbReference type="Google" id="ProtNLM"/>
    </source>
</evidence>
<dbReference type="Gene3D" id="1.10.238.10">
    <property type="entry name" value="EF-hand"/>
    <property type="match status" value="1"/>
</dbReference>
<dbReference type="InterPro" id="IPR018247">
    <property type="entry name" value="EF_Hand_1_Ca_BS"/>
</dbReference>
<evidence type="ECO:0000313" key="4">
    <source>
        <dbReference type="Proteomes" id="UP000000226"/>
    </source>
</evidence>
<evidence type="ECO:0000256" key="2">
    <source>
        <dbReference type="SAM" id="MobiDB-lite"/>
    </source>
</evidence>
<name>V7CU83_PHAVU</name>
<dbReference type="InterPro" id="IPR011992">
    <property type="entry name" value="EF-hand-dom_pair"/>
</dbReference>
<evidence type="ECO:0000256" key="1">
    <source>
        <dbReference type="ARBA" id="ARBA00022837"/>
    </source>
</evidence>
<dbReference type="OMA" id="CHADANK"/>
<organism evidence="3 4">
    <name type="scientific">Phaseolus vulgaris</name>
    <name type="common">Kidney bean</name>
    <name type="synonym">French bean</name>
    <dbReference type="NCBI Taxonomy" id="3885"/>
    <lineage>
        <taxon>Eukaryota</taxon>
        <taxon>Viridiplantae</taxon>
        <taxon>Streptophyta</taxon>
        <taxon>Embryophyta</taxon>
        <taxon>Tracheophyta</taxon>
        <taxon>Spermatophyta</taxon>
        <taxon>Magnoliopsida</taxon>
        <taxon>eudicotyledons</taxon>
        <taxon>Gunneridae</taxon>
        <taxon>Pentapetalae</taxon>
        <taxon>rosids</taxon>
        <taxon>fabids</taxon>
        <taxon>Fabales</taxon>
        <taxon>Fabaceae</taxon>
        <taxon>Papilionoideae</taxon>
        <taxon>50 kb inversion clade</taxon>
        <taxon>NPAAA clade</taxon>
        <taxon>indigoferoid/millettioid clade</taxon>
        <taxon>Phaseoleae</taxon>
        <taxon>Phaseolus</taxon>
    </lineage>
</organism>
<proteinExistence type="predicted"/>
<feature type="region of interest" description="Disordered" evidence="2">
    <location>
        <begin position="1"/>
        <end position="20"/>
    </location>
</feature>
<keyword evidence="1" id="KW-0106">Calcium</keyword>
<keyword evidence="4" id="KW-1185">Reference proteome</keyword>
<protein>
    <recommendedName>
        <fullName evidence="5">EF-hand domain-containing protein</fullName>
    </recommendedName>
</protein>
<dbReference type="OrthoDB" id="1337600at2759"/>
<dbReference type="PhylomeDB" id="V7CU83"/>
<dbReference type="EMBL" id="CM002288">
    <property type="protein sequence ID" value="ESW32840.1"/>
    <property type="molecule type" value="Genomic_DNA"/>
</dbReference>